<keyword evidence="2" id="KW-0732">Signal</keyword>
<reference evidence="3" key="1">
    <citation type="journal article" date="2024" name="Gigascience">
        <title>Chromosome-level genome of the poultry shaft louse Menopon gallinae provides insight into the host-switching and adaptive evolution of parasitic lice.</title>
        <authorList>
            <person name="Xu Y."/>
            <person name="Ma L."/>
            <person name="Liu S."/>
            <person name="Liang Y."/>
            <person name="Liu Q."/>
            <person name="He Z."/>
            <person name="Tian L."/>
            <person name="Duan Y."/>
            <person name="Cai W."/>
            <person name="Li H."/>
            <person name="Song F."/>
        </authorList>
    </citation>
    <scope>NUCLEOTIDE SEQUENCE</scope>
    <source>
        <strain evidence="3">Cailab_2023a</strain>
    </source>
</reference>
<evidence type="ECO:0000256" key="1">
    <source>
        <dbReference type="SAM" id="Phobius"/>
    </source>
</evidence>
<gene>
    <name evidence="3" type="ORF">PYX00_010405</name>
</gene>
<keyword evidence="1" id="KW-0472">Membrane</keyword>
<keyword evidence="1" id="KW-1133">Transmembrane helix</keyword>
<name>A0AAW2HFC4_9NEOP</name>
<evidence type="ECO:0000313" key="3">
    <source>
        <dbReference type="EMBL" id="KAL0268477.1"/>
    </source>
</evidence>
<keyword evidence="1" id="KW-0812">Transmembrane</keyword>
<feature type="signal peptide" evidence="2">
    <location>
        <begin position="1"/>
        <end position="20"/>
    </location>
</feature>
<sequence length="169" mass="19239">MISCLCFLLAILCAADGSNSSRSDVDVAQKRIFDIFYTGYSPLTTLFIIKFKKVLLALLVLLGTAATTKFIAGIVHFFGYHCRHRPYRPIYLKKVKYESPTYSHIEPYPTYEKPYYESDYHSEYSPFPALLSFISFGHVEIHGLPPLTKAPGTPQEYYFVIMESGSPIE</sequence>
<protein>
    <submittedName>
        <fullName evidence="3">Uncharacterized protein</fullName>
    </submittedName>
</protein>
<feature type="transmembrane region" description="Helical" evidence="1">
    <location>
        <begin position="54"/>
        <end position="78"/>
    </location>
</feature>
<feature type="chain" id="PRO_5043800194" evidence="2">
    <location>
        <begin position="21"/>
        <end position="169"/>
    </location>
</feature>
<organism evidence="3">
    <name type="scientific">Menopon gallinae</name>
    <name type="common">poultry shaft louse</name>
    <dbReference type="NCBI Taxonomy" id="328185"/>
    <lineage>
        <taxon>Eukaryota</taxon>
        <taxon>Metazoa</taxon>
        <taxon>Ecdysozoa</taxon>
        <taxon>Arthropoda</taxon>
        <taxon>Hexapoda</taxon>
        <taxon>Insecta</taxon>
        <taxon>Pterygota</taxon>
        <taxon>Neoptera</taxon>
        <taxon>Paraneoptera</taxon>
        <taxon>Psocodea</taxon>
        <taxon>Troctomorpha</taxon>
        <taxon>Phthiraptera</taxon>
        <taxon>Amblycera</taxon>
        <taxon>Menoponidae</taxon>
        <taxon>Menopon</taxon>
    </lineage>
</organism>
<comment type="caution">
    <text evidence="3">The sequence shown here is derived from an EMBL/GenBank/DDBJ whole genome shotgun (WGS) entry which is preliminary data.</text>
</comment>
<dbReference type="AlphaFoldDB" id="A0AAW2HFC4"/>
<evidence type="ECO:0000256" key="2">
    <source>
        <dbReference type="SAM" id="SignalP"/>
    </source>
</evidence>
<accession>A0AAW2HFC4</accession>
<dbReference type="EMBL" id="JARGDH010000005">
    <property type="protein sequence ID" value="KAL0268477.1"/>
    <property type="molecule type" value="Genomic_DNA"/>
</dbReference>
<proteinExistence type="predicted"/>